<keyword evidence="3" id="KW-1185">Reference proteome</keyword>
<dbReference type="Pfam" id="PF12697">
    <property type="entry name" value="Abhydrolase_6"/>
    <property type="match status" value="1"/>
</dbReference>
<protein>
    <submittedName>
        <fullName evidence="2">Alpha/beta hydrolase</fullName>
    </submittedName>
</protein>
<accession>A0A9E8ZGJ0</accession>
<dbReference type="GO" id="GO:0016787">
    <property type="term" value="F:hydrolase activity"/>
    <property type="evidence" value="ECO:0007669"/>
    <property type="project" value="UniProtKB-KW"/>
</dbReference>
<evidence type="ECO:0000313" key="2">
    <source>
        <dbReference type="EMBL" id="WAL62743.1"/>
    </source>
</evidence>
<organism evidence="2 3">
    <name type="scientific">Thermocoleostomius sinensis A174</name>
    <dbReference type="NCBI Taxonomy" id="2016057"/>
    <lineage>
        <taxon>Bacteria</taxon>
        <taxon>Bacillati</taxon>
        <taxon>Cyanobacteriota</taxon>
        <taxon>Cyanophyceae</taxon>
        <taxon>Oculatellales</taxon>
        <taxon>Oculatellaceae</taxon>
        <taxon>Thermocoleostomius</taxon>
    </lineage>
</organism>
<dbReference type="RefSeq" id="WP_268613080.1">
    <property type="nucleotide sequence ID" value="NZ_CP113797.1"/>
</dbReference>
<dbReference type="InterPro" id="IPR029058">
    <property type="entry name" value="AB_hydrolase_fold"/>
</dbReference>
<dbReference type="AlphaFoldDB" id="A0A9E8ZGJ0"/>
<dbReference type="PANTHER" id="PTHR46438:SF2">
    <property type="entry name" value="ALPHA_BETA-HYDROLASES SUPERFAMILY PROTEIN"/>
    <property type="match status" value="1"/>
</dbReference>
<gene>
    <name evidence="2" type="ORF">OXH18_12345</name>
</gene>
<dbReference type="PANTHER" id="PTHR46438">
    <property type="entry name" value="ALPHA/BETA-HYDROLASES SUPERFAMILY PROTEIN"/>
    <property type="match status" value="1"/>
</dbReference>
<dbReference type="Proteomes" id="UP001163152">
    <property type="component" value="Chromosome"/>
</dbReference>
<dbReference type="KEGG" id="tsin:OXH18_12345"/>
<evidence type="ECO:0000259" key="1">
    <source>
        <dbReference type="Pfam" id="PF12697"/>
    </source>
</evidence>
<keyword evidence="2" id="KW-0378">Hydrolase</keyword>
<dbReference type="Gene3D" id="3.40.50.1820">
    <property type="entry name" value="alpha/beta hydrolase"/>
    <property type="match status" value="1"/>
</dbReference>
<feature type="domain" description="AB hydrolase-1" evidence="1">
    <location>
        <begin position="44"/>
        <end position="286"/>
    </location>
</feature>
<reference evidence="2" key="1">
    <citation type="submission" date="2022-12" db="EMBL/GenBank/DDBJ databases">
        <title>Polyphasic identification of a Novel Hot-Spring Cyanobacterium Ocullathermofonsia sinensis gen nov. sp. nov. and Genomic Insights on its Adaptations to the Thermal Habitat.</title>
        <authorList>
            <person name="Daroch M."/>
            <person name="Tang J."/>
            <person name="Jiang Y."/>
        </authorList>
    </citation>
    <scope>NUCLEOTIDE SEQUENCE</scope>
    <source>
        <strain evidence="2">PKUAC-SCTA174</strain>
    </source>
</reference>
<proteinExistence type="predicted"/>
<dbReference type="EMBL" id="CP113797">
    <property type="protein sequence ID" value="WAL62743.1"/>
    <property type="molecule type" value="Genomic_DNA"/>
</dbReference>
<dbReference type="PRINTS" id="PR00111">
    <property type="entry name" value="ABHYDROLASE"/>
</dbReference>
<dbReference type="SUPFAM" id="SSF53474">
    <property type="entry name" value="alpha/beta-Hydrolases"/>
    <property type="match status" value="1"/>
</dbReference>
<name>A0A9E8ZGJ0_9CYAN</name>
<sequence length="300" mass="32554">MLQFQPYGFGQQVCNTSLGVMAYYTPVAAPWRLVAGDGQHLPPIVFLHSLGGGSSAYEWSKVYPAFASSYRVVAPDLIGWGQSTHPARDYFIDDYFTMLREFLETLAAPAVVAASSLTAGIMVRLAIQRPDLIAGLFLVCPSGYGEPGADYSRGIAAQLAGTPGIDRLLYTLGAANEFAVRNFLENFLFADRARLTQEMVSAYLASAQQFNAEYAALASLKGNLCFDLGQFMPQLQVPTFITWGDRSRFGSPSLGRRLVSLNSDVVKAFWAIPNVGVLPHLEAPATTIGLLQAALTQLHF</sequence>
<dbReference type="InterPro" id="IPR000073">
    <property type="entry name" value="AB_hydrolase_1"/>
</dbReference>
<evidence type="ECO:0000313" key="3">
    <source>
        <dbReference type="Proteomes" id="UP001163152"/>
    </source>
</evidence>